<keyword evidence="9" id="KW-1185">Reference proteome</keyword>
<feature type="domain" description="DNA-directed DNA polymerase family A palm" evidence="7">
    <location>
        <begin position="650"/>
        <end position="843"/>
    </location>
</feature>
<accession>A0A368GLR3</accession>
<evidence type="ECO:0000256" key="4">
    <source>
        <dbReference type="ARBA" id="ARBA00022932"/>
    </source>
</evidence>
<evidence type="ECO:0000256" key="6">
    <source>
        <dbReference type="SAM" id="MobiDB-lite"/>
    </source>
</evidence>
<dbReference type="Gene3D" id="1.10.150.20">
    <property type="entry name" value="5' to 3' exonuclease, C-terminal subdomain"/>
    <property type="match status" value="1"/>
</dbReference>
<evidence type="ECO:0000256" key="2">
    <source>
        <dbReference type="ARBA" id="ARBA00022679"/>
    </source>
</evidence>
<organism evidence="8 9">
    <name type="scientific">Ancylostoma caninum</name>
    <name type="common">Dog hookworm</name>
    <dbReference type="NCBI Taxonomy" id="29170"/>
    <lineage>
        <taxon>Eukaryota</taxon>
        <taxon>Metazoa</taxon>
        <taxon>Ecdysozoa</taxon>
        <taxon>Nematoda</taxon>
        <taxon>Chromadorea</taxon>
        <taxon>Rhabditida</taxon>
        <taxon>Rhabditina</taxon>
        <taxon>Rhabditomorpha</taxon>
        <taxon>Strongyloidea</taxon>
        <taxon>Ancylostomatidae</taxon>
        <taxon>Ancylostomatinae</taxon>
        <taxon>Ancylostoma</taxon>
    </lineage>
</organism>
<dbReference type="GO" id="GO:0006261">
    <property type="term" value="P:DNA-templated DNA replication"/>
    <property type="evidence" value="ECO:0007669"/>
    <property type="project" value="InterPro"/>
</dbReference>
<dbReference type="PANTHER" id="PTHR10133:SF62">
    <property type="entry name" value="DNA POLYMERASE THETA"/>
    <property type="match status" value="1"/>
</dbReference>
<sequence length="880" mass="97669">MRFLFLSDNSSDGLNEWLFGEPRMRLEEAAELLRERASDAVKEHLRSLGLNVESVTRLSQCPRAATKVAENGCVPAGRPTSAMDVDAKDVVSVEVRKPANKSSPVPSANIDRLPARVAEGSTSENVALAESILEENSIDLFSESMEELTIDVHKRDRRLSTVVPDEEDGEIDDLESSLLKVSMICDTENQEPNTSNELTDSFPEACLKPSTSKDRVLTSADSGYSSMSCSSPLLSRQVLRDQTNSSPSSRPLQHPSHKRTREAVVANSPTCASPLGKASRIERAATSVSTAAELDINDVCRTESAWNYFMQRSSLWTKVGAALAVKRRGSSGIDVVHGISFCTHGGSPQYVPLSEEYFPGNETEEALCPSSTPSQSISLDERISCVSSILQSCEVSFVDALKDCHLLWKTFKLKVPRPLCVSYLAFLAYFRSGDRPLSIREVTAKFQWELDAPRLLRMNPRIASAVQSYLATRLVDRISPLVVSCSSKQSLELEIQSLRVVNSMCLGGFLFDGTQCSSLVQRLKERTEKLEQECFKLAGRNFNLDSPSQVAEVLFSRLKLPHPGGATSRKHMSTNKSILEQMVAQHPIVEKILLYRRLRHAIGQCIVPLQRFVSDDGFVRSRCDMFTSTGRILCLEPNVQTVPKDTLVDGIGIRHLFTAQKGCVLISADYSQLELRVLAHLSGDASLIAHLSDGLDIFMELSAKWQVSRDTVKKLCYGIIYGMGGKTLSENLKKTVEEGNKLMQSFFQSFPKVRTYINSTKEKAATSGFVTTFLGRRRVTCSAKGRQEDVARDDRQSINYTIQGTASEIFKKALVKLEETRQGVTRIVLTIHDEIVVECAAEEEEKVKLWMRDCLQNVFPEFKVPLPVKIRSGPNWGLLS</sequence>
<reference evidence="8 9" key="1">
    <citation type="submission" date="2014-10" db="EMBL/GenBank/DDBJ databases">
        <title>Draft genome of the hookworm Ancylostoma caninum.</title>
        <authorList>
            <person name="Mitreva M."/>
        </authorList>
    </citation>
    <scope>NUCLEOTIDE SEQUENCE [LARGE SCALE GENOMIC DNA]</scope>
    <source>
        <strain evidence="8 9">Baltimore</strain>
    </source>
</reference>
<keyword evidence="4 8" id="KW-0239">DNA-directed DNA polymerase</keyword>
<dbReference type="PANTHER" id="PTHR10133">
    <property type="entry name" value="DNA POLYMERASE I"/>
    <property type="match status" value="1"/>
</dbReference>
<name>A0A368GLR3_ANCCA</name>
<keyword evidence="3" id="KW-0548">Nucleotidyltransferase</keyword>
<gene>
    <name evidence="8" type="ORF">ANCCAN_10116</name>
</gene>
<dbReference type="Gene3D" id="1.20.1060.10">
    <property type="entry name" value="Taq DNA Polymerase, Chain T, domain 4"/>
    <property type="match status" value="1"/>
</dbReference>
<dbReference type="CDD" id="cd08638">
    <property type="entry name" value="DNA_pol_A_theta"/>
    <property type="match status" value="1"/>
</dbReference>
<evidence type="ECO:0000256" key="1">
    <source>
        <dbReference type="ARBA" id="ARBA00012417"/>
    </source>
</evidence>
<dbReference type="InterPro" id="IPR002298">
    <property type="entry name" value="DNA_polymerase_A"/>
</dbReference>
<evidence type="ECO:0000256" key="5">
    <source>
        <dbReference type="ARBA" id="ARBA00049244"/>
    </source>
</evidence>
<comment type="catalytic activity">
    <reaction evidence="5">
        <text>DNA(n) + a 2'-deoxyribonucleoside 5'-triphosphate = DNA(n+1) + diphosphate</text>
        <dbReference type="Rhea" id="RHEA:22508"/>
        <dbReference type="Rhea" id="RHEA-COMP:17339"/>
        <dbReference type="Rhea" id="RHEA-COMP:17340"/>
        <dbReference type="ChEBI" id="CHEBI:33019"/>
        <dbReference type="ChEBI" id="CHEBI:61560"/>
        <dbReference type="ChEBI" id="CHEBI:173112"/>
        <dbReference type="EC" id="2.7.7.7"/>
    </reaction>
</comment>
<dbReference type="STRING" id="29170.A0A368GLR3"/>
<proteinExistence type="predicted"/>
<dbReference type="InterPro" id="IPR019760">
    <property type="entry name" value="DNA-dir_DNA_pol_A_CS"/>
</dbReference>
<dbReference type="GO" id="GO:0003677">
    <property type="term" value="F:DNA binding"/>
    <property type="evidence" value="ECO:0007669"/>
    <property type="project" value="InterPro"/>
</dbReference>
<dbReference type="OrthoDB" id="2320933at2759"/>
<keyword evidence="2" id="KW-0808">Transferase</keyword>
<evidence type="ECO:0000313" key="9">
    <source>
        <dbReference type="Proteomes" id="UP000252519"/>
    </source>
</evidence>
<dbReference type="Pfam" id="PF00476">
    <property type="entry name" value="DNA_pol_A"/>
    <property type="match status" value="1"/>
</dbReference>
<feature type="compositionally biased region" description="Polar residues" evidence="6">
    <location>
        <begin position="240"/>
        <end position="251"/>
    </location>
</feature>
<evidence type="ECO:0000259" key="7">
    <source>
        <dbReference type="SMART" id="SM00482"/>
    </source>
</evidence>
<dbReference type="EMBL" id="JOJR01000143">
    <property type="protein sequence ID" value="RCN43915.1"/>
    <property type="molecule type" value="Genomic_DNA"/>
</dbReference>
<dbReference type="PROSITE" id="PS00447">
    <property type="entry name" value="DNA_POLYMERASE_A"/>
    <property type="match status" value="1"/>
</dbReference>
<dbReference type="EC" id="2.7.7.7" evidence="1"/>
<dbReference type="Gene3D" id="3.30.70.370">
    <property type="match status" value="1"/>
</dbReference>
<feature type="region of interest" description="Disordered" evidence="6">
    <location>
        <begin position="189"/>
        <end position="211"/>
    </location>
</feature>
<comment type="caution">
    <text evidence="8">The sequence shown here is derived from an EMBL/GenBank/DDBJ whole genome shotgun (WGS) entry which is preliminary data.</text>
</comment>
<dbReference type="SMART" id="SM00482">
    <property type="entry name" value="POLAc"/>
    <property type="match status" value="1"/>
</dbReference>
<feature type="compositionally biased region" description="Polar residues" evidence="6">
    <location>
        <begin position="190"/>
        <end position="199"/>
    </location>
</feature>
<dbReference type="GO" id="GO:0003887">
    <property type="term" value="F:DNA-directed DNA polymerase activity"/>
    <property type="evidence" value="ECO:0007669"/>
    <property type="project" value="UniProtKB-KW"/>
</dbReference>
<evidence type="ECO:0000256" key="3">
    <source>
        <dbReference type="ARBA" id="ARBA00022695"/>
    </source>
</evidence>
<feature type="region of interest" description="Disordered" evidence="6">
    <location>
        <begin position="238"/>
        <end position="269"/>
    </location>
</feature>
<protein>
    <recommendedName>
        <fullName evidence="1">DNA-directed DNA polymerase</fullName>
        <ecNumber evidence="1">2.7.7.7</ecNumber>
    </recommendedName>
</protein>
<dbReference type="GO" id="GO:0097681">
    <property type="term" value="P:double-strand break repair via alternative nonhomologous end joining"/>
    <property type="evidence" value="ECO:0007669"/>
    <property type="project" value="TreeGrafter"/>
</dbReference>
<evidence type="ECO:0000313" key="8">
    <source>
        <dbReference type="EMBL" id="RCN43915.1"/>
    </source>
</evidence>
<dbReference type="AlphaFoldDB" id="A0A368GLR3"/>
<dbReference type="InterPro" id="IPR043502">
    <property type="entry name" value="DNA/RNA_pol_sf"/>
</dbReference>
<dbReference type="InterPro" id="IPR001098">
    <property type="entry name" value="DNA-dir_DNA_pol_A_palm_dom"/>
</dbReference>
<dbReference type="Proteomes" id="UP000252519">
    <property type="component" value="Unassembled WGS sequence"/>
</dbReference>
<dbReference type="SUPFAM" id="SSF56672">
    <property type="entry name" value="DNA/RNA polymerases"/>
    <property type="match status" value="1"/>
</dbReference>
<dbReference type="PRINTS" id="PR00868">
    <property type="entry name" value="DNAPOLI"/>
</dbReference>